<dbReference type="InterPro" id="IPR052709">
    <property type="entry name" value="Transposase-MT_Hybrid"/>
</dbReference>
<name>A0A8X6W9R3_TRICX</name>
<evidence type="ECO:0000313" key="2">
    <source>
        <dbReference type="Proteomes" id="UP000887159"/>
    </source>
</evidence>
<organism evidence="1 2">
    <name type="scientific">Trichonephila clavipes</name>
    <name type="common">Golden silk orbweaver</name>
    <name type="synonym">Nephila clavipes</name>
    <dbReference type="NCBI Taxonomy" id="2585209"/>
    <lineage>
        <taxon>Eukaryota</taxon>
        <taxon>Metazoa</taxon>
        <taxon>Ecdysozoa</taxon>
        <taxon>Arthropoda</taxon>
        <taxon>Chelicerata</taxon>
        <taxon>Arachnida</taxon>
        <taxon>Araneae</taxon>
        <taxon>Araneomorphae</taxon>
        <taxon>Entelegynae</taxon>
        <taxon>Araneoidea</taxon>
        <taxon>Nephilidae</taxon>
        <taxon>Trichonephila</taxon>
    </lineage>
</organism>
<protein>
    <submittedName>
        <fullName evidence="1">Putative mariner transposase</fullName>
    </submittedName>
</protein>
<accession>A0A8X6W9R3</accession>
<dbReference type="Proteomes" id="UP000887159">
    <property type="component" value="Unassembled WGS sequence"/>
</dbReference>
<evidence type="ECO:0000313" key="1">
    <source>
        <dbReference type="EMBL" id="GFY30191.1"/>
    </source>
</evidence>
<dbReference type="EMBL" id="BMAU01021391">
    <property type="protein sequence ID" value="GFY30191.1"/>
    <property type="molecule type" value="Genomic_DNA"/>
</dbReference>
<dbReference type="PANTHER" id="PTHR46060">
    <property type="entry name" value="MARINER MOS1 TRANSPOSASE-LIKE PROTEIN"/>
    <property type="match status" value="1"/>
</dbReference>
<proteinExistence type="predicted"/>
<sequence length="160" mass="18442">MELYTAEKNVVSASDLDWWCRAGRGNAVKTRRVEQAVVSRPLPKNYSSRSYESSLDGAAAECTKSTVEKWFAKFKRVEMSTEDDARSERPKEAVTDENIKKVHKIIFDNRKVKFIEIAETLKISKEHVGHIVNEYLDMRKLCSKWVRASSQSRPQTTTNR</sequence>
<keyword evidence="2" id="KW-1185">Reference proteome</keyword>
<dbReference type="PANTHER" id="PTHR46060:SF1">
    <property type="entry name" value="MARINER MOS1 TRANSPOSASE-LIKE PROTEIN"/>
    <property type="match status" value="1"/>
</dbReference>
<gene>
    <name evidence="1" type="ORF">TNCV_3090991</name>
</gene>
<comment type="caution">
    <text evidence="1">The sequence shown here is derived from an EMBL/GenBank/DDBJ whole genome shotgun (WGS) entry which is preliminary data.</text>
</comment>
<reference evidence="1" key="1">
    <citation type="submission" date="2020-08" db="EMBL/GenBank/DDBJ databases">
        <title>Multicomponent nature underlies the extraordinary mechanical properties of spider dragline silk.</title>
        <authorList>
            <person name="Kono N."/>
            <person name="Nakamura H."/>
            <person name="Mori M."/>
            <person name="Yoshida Y."/>
            <person name="Ohtoshi R."/>
            <person name="Malay A.D."/>
            <person name="Moran D.A.P."/>
            <person name="Tomita M."/>
            <person name="Numata K."/>
            <person name="Arakawa K."/>
        </authorList>
    </citation>
    <scope>NUCLEOTIDE SEQUENCE</scope>
</reference>
<dbReference type="AlphaFoldDB" id="A0A8X6W9R3"/>